<evidence type="ECO:0000256" key="7">
    <source>
        <dbReference type="ARBA" id="ARBA00022989"/>
    </source>
</evidence>
<feature type="transmembrane region" description="Helical" evidence="12">
    <location>
        <begin position="52"/>
        <end position="78"/>
    </location>
</feature>
<dbReference type="OrthoDB" id="2403262at2759"/>
<comment type="caution">
    <text evidence="13">The sequence shown here is derived from an EMBL/GenBank/DDBJ whole genome shotgun (WGS) entry which is preliminary data.</text>
</comment>
<evidence type="ECO:0000256" key="3">
    <source>
        <dbReference type="ARBA" id="ARBA00022448"/>
    </source>
</evidence>
<reference evidence="13" key="1">
    <citation type="submission" date="2019-05" db="EMBL/GenBank/DDBJ databases">
        <title>Annotation for the trematode Paragonimus heterotremus.</title>
        <authorList>
            <person name="Choi Y.-J."/>
        </authorList>
    </citation>
    <scope>NUCLEOTIDE SEQUENCE</scope>
    <source>
        <strain evidence="13">LC</strain>
    </source>
</reference>
<organism evidence="13 14">
    <name type="scientific">Paragonimus heterotremus</name>
    <dbReference type="NCBI Taxonomy" id="100268"/>
    <lineage>
        <taxon>Eukaryota</taxon>
        <taxon>Metazoa</taxon>
        <taxon>Spiralia</taxon>
        <taxon>Lophotrochozoa</taxon>
        <taxon>Platyhelminthes</taxon>
        <taxon>Trematoda</taxon>
        <taxon>Digenea</taxon>
        <taxon>Plagiorchiida</taxon>
        <taxon>Troglotremata</taxon>
        <taxon>Troglotrematidae</taxon>
        <taxon>Paragonimus</taxon>
    </lineage>
</organism>
<evidence type="ECO:0000313" key="13">
    <source>
        <dbReference type="EMBL" id="KAF5405533.1"/>
    </source>
</evidence>
<keyword evidence="4 10" id="KW-0812">Transmembrane</keyword>
<evidence type="ECO:0000256" key="11">
    <source>
        <dbReference type="RuleBase" id="RU000488"/>
    </source>
</evidence>
<dbReference type="Proteomes" id="UP000748531">
    <property type="component" value="Unassembled WGS sequence"/>
</dbReference>
<evidence type="ECO:0000256" key="6">
    <source>
        <dbReference type="ARBA" id="ARBA00022787"/>
    </source>
</evidence>
<feature type="repeat" description="Solcar" evidence="10">
    <location>
        <begin position="346"/>
        <end position="449"/>
    </location>
</feature>
<evidence type="ECO:0000256" key="12">
    <source>
        <dbReference type="SAM" id="Phobius"/>
    </source>
</evidence>
<evidence type="ECO:0000256" key="8">
    <source>
        <dbReference type="ARBA" id="ARBA00023128"/>
    </source>
</evidence>
<keyword evidence="8" id="KW-0496">Mitochondrion</keyword>
<evidence type="ECO:0000256" key="10">
    <source>
        <dbReference type="PROSITE-ProRule" id="PRU00282"/>
    </source>
</evidence>
<dbReference type="PANTHER" id="PTHR21252">
    <property type="entry name" value="TB1 PROTEIN-RELATED"/>
    <property type="match status" value="1"/>
</dbReference>
<evidence type="ECO:0000313" key="14">
    <source>
        <dbReference type="Proteomes" id="UP000748531"/>
    </source>
</evidence>
<name>A0A8J4WJJ9_9TREM</name>
<evidence type="ECO:0000256" key="2">
    <source>
        <dbReference type="ARBA" id="ARBA00006375"/>
    </source>
</evidence>
<dbReference type="GO" id="GO:0005741">
    <property type="term" value="C:mitochondrial outer membrane"/>
    <property type="evidence" value="ECO:0007669"/>
    <property type="project" value="UniProtKB-SubCell"/>
</dbReference>
<keyword evidence="5" id="KW-0677">Repeat</keyword>
<comment type="subcellular location">
    <subcellularLocation>
        <location evidence="1">Mitochondrion outer membrane</location>
        <topology evidence="1">Multi-pass membrane protein</topology>
    </subcellularLocation>
</comment>
<dbReference type="Pfam" id="PF00153">
    <property type="entry name" value="Mito_carr"/>
    <property type="match status" value="1"/>
</dbReference>
<dbReference type="AlphaFoldDB" id="A0A8J4WJJ9"/>
<dbReference type="Gene3D" id="1.50.40.10">
    <property type="entry name" value="Mitochondrial carrier domain"/>
    <property type="match status" value="1"/>
</dbReference>
<keyword evidence="7 12" id="KW-1133">Transmembrane helix</keyword>
<dbReference type="PROSITE" id="PS50920">
    <property type="entry name" value="SOLCAR"/>
    <property type="match status" value="1"/>
</dbReference>
<dbReference type="EMBL" id="LUCH01000293">
    <property type="protein sequence ID" value="KAF5405533.1"/>
    <property type="molecule type" value="Genomic_DNA"/>
</dbReference>
<protein>
    <submittedName>
        <fullName evidence="13">Solute carrier family 25 member 46</fullName>
    </submittedName>
</protein>
<dbReference type="InterPro" id="IPR039158">
    <property type="entry name" value="SLC25A46"/>
</dbReference>
<evidence type="ECO:0000256" key="4">
    <source>
        <dbReference type="ARBA" id="ARBA00022692"/>
    </source>
</evidence>
<keyword evidence="14" id="KW-1185">Reference proteome</keyword>
<keyword evidence="3 11" id="KW-0813">Transport</keyword>
<dbReference type="PANTHER" id="PTHR21252:SF2">
    <property type="entry name" value="MITOCHONDRIAL OUTER MEMBRANE PROTEIN SLC25A46"/>
    <property type="match status" value="1"/>
</dbReference>
<dbReference type="GO" id="GO:0090149">
    <property type="term" value="P:mitochondrial membrane fission"/>
    <property type="evidence" value="ECO:0007669"/>
    <property type="project" value="InterPro"/>
</dbReference>
<evidence type="ECO:0000256" key="9">
    <source>
        <dbReference type="ARBA" id="ARBA00023136"/>
    </source>
</evidence>
<evidence type="ECO:0000256" key="5">
    <source>
        <dbReference type="ARBA" id="ARBA00022737"/>
    </source>
</evidence>
<comment type="similarity">
    <text evidence="2 11">Belongs to the mitochondrial carrier (TC 2.A.29) family.</text>
</comment>
<dbReference type="InterPro" id="IPR023395">
    <property type="entry name" value="MCP_dom_sf"/>
</dbReference>
<sequence>MYSERLRQLEGTISSGDLKKVPGVSDTVNIDAEREPTPPEDPHLSTGMAGRIFVILLLVVGYEFAGLGIGFASVIAGTILSHPFVVLRGQCQVRSNSLSLHILPFSLIPIVGKLIQNQGFTFFWKGLGGVFIVRGLCYVSENVISELTSLPKEVSRLSSLRRMGGHLLLRIMSWIFVAPFYAASLVEIVQSEKASEPTNLVSCIRDGLYRIFHMPATRRLGSKSKLFRGGAPIKSLPITTSRLLPIWRLIPPVILLNVGHYVIRSVTCVLATAYWSGNEDWLEREAEVDFTLKTGGVPRSRFRTASQSRSFTTDSQANPNLCDLAPSDWLTLAHQRQETALQSMYTRYYTDLLAAMTANMVADVITYPLETLVIRLCVQGTRTLVDNMDTGDVVVPVVSSYDGLADAIRFVANSPVGMLGLYKGFGALITQYALQATFLYGVRYLYQRLLYLWPPSLPSEVRPDNQSRHVPYDSLEMDDVQHSFLRVSNS</sequence>
<gene>
    <name evidence="13" type="ORF">PHET_00827</name>
</gene>
<dbReference type="SUPFAM" id="SSF103506">
    <property type="entry name" value="Mitochondrial carrier"/>
    <property type="match status" value="2"/>
</dbReference>
<dbReference type="InterPro" id="IPR018108">
    <property type="entry name" value="MCP_transmembrane"/>
</dbReference>
<proteinExistence type="inferred from homology"/>
<evidence type="ECO:0000256" key="1">
    <source>
        <dbReference type="ARBA" id="ARBA00004374"/>
    </source>
</evidence>
<keyword evidence="9 10" id="KW-0472">Membrane</keyword>
<accession>A0A8J4WJJ9</accession>
<keyword evidence="6" id="KW-1000">Mitochondrion outer membrane</keyword>